<evidence type="ECO:0000313" key="2">
    <source>
        <dbReference type="EMBL" id="KAL3124585.1"/>
    </source>
</evidence>
<dbReference type="EMBL" id="JBICBT010000066">
    <property type="protein sequence ID" value="KAL3124585.1"/>
    <property type="molecule type" value="Genomic_DNA"/>
</dbReference>
<name>A0ABD2MD16_9BILA</name>
<feature type="region of interest" description="Disordered" evidence="1">
    <location>
        <begin position="1"/>
        <end position="24"/>
    </location>
</feature>
<comment type="caution">
    <text evidence="2">The sequence shown here is derived from an EMBL/GenBank/DDBJ whole genome shotgun (WGS) entry which is preliminary data.</text>
</comment>
<sequence>MDPEGEEMKQLSKQSVTNARDKGKKRAAGDLIPWTLCQHFLVSNEIGGPTFKSHRGTTNSQLCAVRAMSASLSTRTSKAWATGRAVRLLLNFYGRRPRHISTTTAAQCQNGDAKNSDGAIDEEEDEEMSRVQLVDV</sequence>
<reference evidence="2 3" key="1">
    <citation type="submission" date="2024-10" db="EMBL/GenBank/DDBJ databases">
        <authorList>
            <person name="Kim D."/>
        </authorList>
    </citation>
    <scope>NUCLEOTIDE SEQUENCE [LARGE SCALE GENOMIC DNA]</scope>
    <source>
        <strain evidence="2">BH-2024</strain>
    </source>
</reference>
<protein>
    <submittedName>
        <fullName evidence="2">Uncharacterized protein</fullName>
    </submittedName>
</protein>
<dbReference type="AlphaFoldDB" id="A0ABD2MD16"/>
<feature type="region of interest" description="Disordered" evidence="1">
    <location>
        <begin position="107"/>
        <end position="136"/>
    </location>
</feature>
<feature type="compositionally biased region" description="Basic and acidic residues" evidence="1">
    <location>
        <begin position="1"/>
        <end position="10"/>
    </location>
</feature>
<accession>A0ABD2MD16</accession>
<keyword evidence="3" id="KW-1185">Reference proteome</keyword>
<evidence type="ECO:0000313" key="3">
    <source>
        <dbReference type="Proteomes" id="UP001620626"/>
    </source>
</evidence>
<gene>
    <name evidence="2" type="ORF">niasHT_010426</name>
</gene>
<proteinExistence type="predicted"/>
<organism evidence="2 3">
    <name type="scientific">Heterodera trifolii</name>
    <dbReference type="NCBI Taxonomy" id="157864"/>
    <lineage>
        <taxon>Eukaryota</taxon>
        <taxon>Metazoa</taxon>
        <taxon>Ecdysozoa</taxon>
        <taxon>Nematoda</taxon>
        <taxon>Chromadorea</taxon>
        <taxon>Rhabditida</taxon>
        <taxon>Tylenchina</taxon>
        <taxon>Tylenchomorpha</taxon>
        <taxon>Tylenchoidea</taxon>
        <taxon>Heteroderidae</taxon>
        <taxon>Heteroderinae</taxon>
        <taxon>Heterodera</taxon>
    </lineage>
</organism>
<evidence type="ECO:0000256" key="1">
    <source>
        <dbReference type="SAM" id="MobiDB-lite"/>
    </source>
</evidence>
<dbReference type="Proteomes" id="UP001620626">
    <property type="component" value="Unassembled WGS sequence"/>
</dbReference>